<dbReference type="Pfam" id="PF01593">
    <property type="entry name" value="Amino_oxidase"/>
    <property type="match status" value="1"/>
</dbReference>
<reference evidence="2 5" key="2">
    <citation type="submission" date="2019-07" db="EMBL/GenBank/DDBJ databases">
        <title>Whole genome shotgun sequence of Halolactibacillus miurensis NBRC 100873.</title>
        <authorList>
            <person name="Hosoyama A."/>
            <person name="Uohara A."/>
            <person name="Ohji S."/>
            <person name="Ichikawa N."/>
        </authorList>
    </citation>
    <scope>NUCLEOTIDE SEQUENCE [LARGE SCALE GENOMIC DNA]</scope>
    <source>
        <strain evidence="2 5">NBRC 100873</strain>
    </source>
</reference>
<dbReference type="Proteomes" id="UP000199139">
    <property type="component" value="Unassembled WGS sequence"/>
</dbReference>
<organism evidence="3 4">
    <name type="scientific">Halolactibacillus miurensis</name>
    <dbReference type="NCBI Taxonomy" id="306541"/>
    <lineage>
        <taxon>Bacteria</taxon>
        <taxon>Bacillati</taxon>
        <taxon>Bacillota</taxon>
        <taxon>Bacilli</taxon>
        <taxon>Bacillales</taxon>
        <taxon>Bacillaceae</taxon>
        <taxon>Halolactibacillus</taxon>
    </lineage>
</organism>
<keyword evidence="5" id="KW-1185">Reference proteome</keyword>
<dbReference type="STRING" id="306541.SAMN05421668_12428"/>
<dbReference type="EMBL" id="FPAI01000024">
    <property type="protein sequence ID" value="SFS98854.1"/>
    <property type="molecule type" value="Genomic_DNA"/>
</dbReference>
<feature type="domain" description="Amine oxidase" evidence="1">
    <location>
        <begin position="13"/>
        <end position="441"/>
    </location>
</feature>
<dbReference type="InterPro" id="IPR002937">
    <property type="entry name" value="Amino_oxidase"/>
</dbReference>
<name>A0A1I6UBS8_9BACI</name>
<evidence type="ECO:0000313" key="5">
    <source>
        <dbReference type="Proteomes" id="UP000321773"/>
    </source>
</evidence>
<dbReference type="Gene3D" id="3.50.50.60">
    <property type="entry name" value="FAD/NAD(P)-binding domain"/>
    <property type="match status" value="1"/>
</dbReference>
<evidence type="ECO:0000259" key="1">
    <source>
        <dbReference type="Pfam" id="PF01593"/>
    </source>
</evidence>
<protein>
    <submittedName>
        <fullName evidence="2 3">Phytoene desaturase</fullName>
    </submittedName>
</protein>
<sequence length="448" mass="50111">MERYDTIIVGAGLAGLTTAFELSERGLSVLVVEKEKVIGGRTASWEEKGMLVESGLHRHIGYYKALPSILKKVGVNINDIVQWEEKIDILIHGRQPIILGLSPVYHPTAMIKGLLGNNHAIEFQDKFSLMPFFVTGFWRYIKNPEALDQYSVREYAERYNVTENALNYMLIPLSTGIFFLPPERYSAKVFFGLFFPAMPYFYKMRVGAYLGGMTELLANPIARAIEKNGGIIKTSTCVNHLILDHERVCGVVLEDGKKFESTSVVLATNLGGAKSIIGQHFSNNPAFEHMLKLPTMPAITIQMEFSEPVLPYDRTTFGPLTALASFAEQSRSTFTHVPGRLSIILTPPEKFLDMADEAICQIIIKEAKKLGMNLASNLTDYRIVKHPEDFHSLSPHHDWMRPEQVTQINGLILAGDYTRQPFFATMEGAVISGMRAANLVLGYHDIPV</sequence>
<reference evidence="3 4" key="1">
    <citation type="submission" date="2016-10" db="EMBL/GenBank/DDBJ databases">
        <authorList>
            <person name="de Groot N.N."/>
        </authorList>
    </citation>
    <scope>NUCLEOTIDE SEQUENCE [LARGE SCALE GENOMIC DNA]</scope>
    <source>
        <strain evidence="3 4">DSM 17074</strain>
    </source>
</reference>
<dbReference type="PANTHER" id="PTHR42923:SF46">
    <property type="entry name" value="AMINE OXIDASE"/>
    <property type="match status" value="1"/>
</dbReference>
<dbReference type="InterPro" id="IPR036188">
    <property type="entry name" value="FAD/NAD-bd_sf"/>
</dbReference>
<accession>A0A1I6UBS8</accession>
<dbReference type="SUPFAM" id="SSF51905">
    <property type="entry name" value="FAD/NAD(P)-binding domain"/>
    <property type="match status" value="1"/>
</dbReference>
<evidence type="ECO:0000313" key="2">
    <source>
        <dbReference type="EMBL" id="GEM05664.1"/>
    </source>
</evidence>
<dbReference type="PANTHER" id="PTHR42923">
    <property type="entry name" value="PROTOPORPHYRINOGEN OXIDASE"/>
    <property type="match status" value="1"/>
</dbReference>
<evidence type="ECO:0000313" key="4">
    <source>
        <dbReference type="Proteomes" id="UP000199139"/>
    </source>
</evidence>
<evidence type="ECO:0000313" key="3">
    <source>
        <dbReference type="EMBL" id="SFS98854.1"/>
    </source>
</evidence>
<dbReference type="EMBL" id="BJWJ01000044">
    <property type="protein sequence ID" value="GEM05664.1"/>
    <property type="molecule type" value="Genomic_DNA"/>
</dbReference>
<dbReference type="Proteomes" id="UP000321773">
    <property type="component" value="Unassembled WGS sequence"/>
</dbReference>
<dbReference type="GO" id="GO:0016491">
    <property type="term" value="F:oxidoreductase activity"/>
    <property type="evidence" value="ECO:0007669"/>
    <property type="project" value="InterPro"/>
</dbReference>
<gene>
    <name evidence="2" type="primary">pds</name>
    <name evidence="2" type="ORF">HMI01_26520</name>
    <name evidence="3" type="ORF">SAMN05421668_12428</name>
</gene>
<dbReference type="RefSeq" id="WP_089855150.1">
    <property type="nucleotide sequence ID" value="NZ_BJWJ01000044.1"/>
</dbReference>
<dbReference type="AlphaFoldDB" id="A0A1I6UBS8"/>
<dbReference type="InterPro" id="IPR050464">
    <property type="entry name" value="Zeta_carotene_desat/Oxidored"/>
</dbReference>
<proteinExistence type="predicted"/>
<dbReference type="OrthoDB" id="9814556at2"/>